<organism evidence="7 8">
    <name type="scientific">Paracoccus hibiscisoli</name>
    <dbReference type="NCBI Taxonomy" id="2023261"/>
    <lineage>
        <taxon>Bacteria</taxon>
        <taxon>Pseudomonadati</taxon>
        <taxon>Pseudomonadota</taxon>
        <taxon>Alphaproteobacteria</taxon>
        <taxon>Rhodobacterales</taxon>
        <taxon>Paracoccaceae</taxon>
        <taxon>Paracoccus</taxon>
    </lineage>
</organism>
<dbReference type="Gene3D" id="3.10.105.10">
    <property type="entry name" value="Dipeptide-binding Protein, Domain 3"/>
    <property type="match status" value="1"/>
</dbReference>
<dbReference type="GO" id="GO:0043190">
    <property type="term" value="C:ATP-binding cassette (ABC) transporter complex"/>
    <property type="evidence" value="ECO:0007669"/>
    <property type="project" value="InterPro"/>
</dbReference>
<dbReference type="EMBL" id="SUNH01000008">
    <property type="protein sequence ID" value="TJZ85557.1"/>
    <property type="molecule type" value="Genomic_DNA"/>
</dbReference>
<proteinExistence type="inferred from homology"/>
<comment type="similarity">
    <text evidence="2">Belongs to the bacterial solute-binding protein 5 family.</text>
</comment>
<evidence type="ECO:0000259" key="6">
    <source>
        <dbReference type="Pfam" id="PF00496"/>
    </source>
</evidence>
<dbReference type="GO" id="GO:1904680">
    <property type="term" value="F:peptide transmembrane transporter activity"/>
    <property type="evidence" value="ECO:0007669"/>
    <property type="project" value="TreeGrafter"/>
</dbReference>
<dbReference type="Proteomes" id="UP000306223">
    <property type="component" value="Unassembled WGS sequence"/>
</dbReference>
<evidence type="ECO:0000256" key="1">
    <source>
        <dbReference type="ARBA" id="ARBA00004418"/>
    </source>
</evidence>
<comment type="subcellular location">
    <subcellularLocation>
        <location evidence="1">Periplasm</location>
    </subcellularLocation>
</comment>
<evidence type="ECO:0000256" key="4">
    <source>
        <dbReference type="ARBA" id="ARBA00022729"/>
    </source>
</evidence>
<evidence type="ECO:0000256" key="3">
    <source>
        <dbReference type="ARBA" id="ARBA00022448"/>
    </source>
</evidence>
<evidence type="ECO:0000313" key="8">
    <source>
        <dbReference type="Proteomes" id="UP000306223"/>
    </source>
</evidence>
<reference evidence="7 8" key="1">
    <citation type="submission" date="2019-04" db="EMBL/GenBank/DDBJ databases">
        <authorList>
            <person name="Li J."/>
        </authorList>
    </citation>
    <scope>NUCLEOTIDE SEQUENCE [LARGE SCALE GENOMIC DNA]</scope>
    <source>
        <strain evidence="7 8">CCTCC AB2016182</strain>
    </source>
</reference>
<dbReference type="PANTHER" id="PTHR30290:SF9">
    <property type="entry name" value="OLIGOPEPTIDE-BINDING PROTEIN APPA"/>
    <property type="match status" value="1"/>
</dbReference>
<dbReference type="RefSeq" id="WP_136855994.1">
    <property type="nucleotide sequence ID" value="NZ_SUNH01000008.1"/>
</dbReference>
<keyword evidence="8" id="KW-1185">Reference proteome</keyword>
<feature type="signal peptide" evidence="5">
    <location>
        <begin position="1"/>
        <end position="27"/>
    </location>
</feature>
<sequence>MRLVPKTLFVAMLAATTALTAPSVALADAERLVVDLVNEPTTLDPHLQWNPDSYYVYRNIFDNLLTRDDEGQIVPQIATEWEQVSDTETVFTIRDDVLFHDGSPLTAEDVVFSVQRITDPEFGSPQLSQFESIIDAEVLEDGRVKLTTATGYPALFAQLVKLSIVPKAVVEDLGREAFNLAPVGSGPYRFDSWQRGVEVALVRNDDYWGDSGAFPAAVFRAVPDASTRVANLTSGASDLVVGMDPDLALQLEAADGVSPLSALTERVAYLSVNRAKPGLEDVRLRRAIAHAIDRELLIEGLLGGFDNPVGQMLTPAHVGWVEGLEGVPYDPDAARALIAEIGEPATRPLGFATSPVFDQRIVQAIQQMLGDVGLTLEIEMTDMATYLQKSQSAPEDAPDMGFGRWSCACQDADGVLYPLLHSSSSWSRVRDDDLDALLESARSEMDPDARQALYAQVHEWVATEVPQVPLYQAAILYGASDNLDWTPTSNESLFLNRMGWSE</sequence>
<name>A0A4U0QU26_9RHOB</name>
<dbReference type="InterPro" id="IPR039424">
    <property type="entry name" value="SBP_5"/>
</dbReference>
<dbReference type="InterPro" id="IPR000914">
    <property type="entry name" value="SBP_5_dom"/>
</dbReference>
<dbReference type="GO" id="GO:0015833">
    <property type="term" value="P:peptide transport"/>
    <property type="evidence" value="ECO:0007669"/>
    <property type="project" value="TreeGrafter"/>
</dbReference>
<keyword evidence="4 5" id="KW-0732">Signal</keyword>
<dbReference type="AlphaFoldDB" id="A0A4U0QU26"/>
<gene>
    <name evidence="7" type="ORF">FA740_06620</name>
</gene>
<dbReference type="Gene3D" id="3.90.76.10">
    <property type="entry name" value="Dipeptide-binding Protein, Domain 1"/>
    <property type="match status" value="1"/>
</dbReference>
<dbReference type="Gene3D" id="3.40.190.10">
    <property type="entry name" value="Periplasmic binding protein-like II"/>
    <property type="match status" value="1"/>
</dbReference>
<protein>
    <submittedName>
        <fullName evidence="7">Peptide ABC transporter</fullName>
    </submittedName>
</protein>
<dbReference type="GO" id="GO:0030288">
    <property type="term" value="C:outer membrane-bounded periplasmic space"/>
    <property type="evidence" value="ECO:0007669"/>
    <property type="project" value="UniProtKB-ARBA"/>
</dbReference>
<keyword evidence="3" id="KW-0813">Transport</keyword>
<comment type="caution">
    <text evidence="7">The sequence shown here is derived from an EMBL/GenBank/DDBJ whole genome shotgun (WGS) entry which is preliminary data.</text>
</comment>
<accession>A0A4U0QU26</accession>
<dbReference type="PIRSF" id="PIRSF002741">
    <property type="entry name" value="MppA"/>
    <property type="match status" value="1"/>
</dbReference>
<feature type="chain" id="PRO_5020999145" evidence="5">
    <location>
        <begin position="28"/>
        <end position="502"/>
    </location>
</feature>
<dbReference type="SUPFAM" id="SSF53850">
    <property type="entry name" value="Periplasmic binding protein-like II"/>
    <property type="match status" value="1"/>
</dbReference>
<evidence type="ECO:0000256" key="2">
    <source>
        <dbReference type="ARBA" id="ARBA00005695"/>
    </source>
</evidence>
<dbReference type="Pfam" id="PF00496">
    <property type="entry name" value="SBP_bac_5"/>
    <property type="match status" value="1"/>
</dbReference>
<dbReference type="PANTHER" id="PTHR30290">
    <property type="entry name" value="PERIPLASMIC BINDING COMPONENT OF ABC TRANSPORTER"/>
    <property type="match status" value="1"/>
</dbReference>
<feature type="domain" description="Solute-binding protein family 5" evidence="6">
    <location>
        <begin position="72"/>
        <end position="424"/>
    </location>
</feature>
<evidence type="ECO:0000256" key="5">
    <source>
        <dbReference type="SAM" id="SignalP"/>
    </source>
</evidence>
<dbReference type="InterPro" id="IPR030678">
    <property type="entry name" value="Peptide/Ni-bd"/>
</dbReference>
<evidence type="ECO:0000313" key="7">
    <source>
        <dbReference type="EMBL" id="TJZ85557.1"/>
    </source>
</evidence>
<dbReference type="OrthoDB" id="9803988at2"/>